<accession>A0ACC0MFK2</accession>
<name>A0ACC0MFK2_RHOML</name>
<dbReference type="Proteomes" id="UP001062846">
    <property type="component" value="Chromosome 9"/>
</dbReference>
<dbReference type="EMBL" id="CM046396">
    <property type="protein sequence ID" value="KAI8539262.1"/>
    <property type="molecule type" value="Genomic_DNA"/>
</dbReference>
<evidence type="ECO:0000313" key="1">
    <source>
        <dbReference type="EMBL" id="KAI8539262.1"/>
    </source>
</evidence>
<proteinExistence type="predicted"/>
<organism evidence="1 2">
    <name type="scientific">Rhododendron molle</name>
    <name type="common">Chinese azalea</name>
    <name type="synonym">Azalea mollis</name>
    <dbReference type="NCBI Taxonomy" id="49168"/>
    <lineage>
        <taxon>Eukaryota</taxon>
        <taxon>Viridiplantae</taxon>
        <taxon>Streptophyta</taxon>
        <taxon>Embryophyta</taxon>
        <taxon>Tracheophyta</taxon>
        <taxon>Spermatophyta</taxon>
        <taxon>Magnoliopsida</taxon>
        <taxon>eudicotyledons</taxon>
        <taxon>Gunneridae</taxon>
        <taxon>Pentapetalae</taxon>
        <taxon>asterids</taxon>
        <taxon>Ericales</taxon>
        <taxon>Ericaceae</taxon>
        <taxon>Ericoideae</taxon>
        <taxon>Rhodoreae</taxon>
        <taxon>Rhododendron</taxon>
    </lineage>
</organism>
<sequence length="76" mass="9430">MPTSLSFKSHLESRAHSELLSIRSEMELLRQEQQRERKEYQREREERERERQEERDRFARLESLVTKFLDTHGTPW</sequence>
<keyword evidence="2" id="KW-1185">Reference proteome</keyword>
<gene>
    <name evidence="1" type="ORF">RHMOL_Rhmol09G0168300</name>
</gene>
<evidence type="ECO:0000313" key="2">
    <source>
        <dbReference type="Proteomes" id="UP001062846"/>
    </source>
</evidence>
<reference evidence="1" key="1">
    <citation type="submission" date="2022-02" db="EMBL/GenBank/DDBJ databases">
        <title>Plant Genome Project.</title>
        <authorList>
            <person name="Zhang R.-G."/>
        </authorList>
    </citation>
    <scope>NUCLEOTIDE SEQUENCE</scope>
    <source>
        <strain evidence="1">AT1</strain>
    </source>
</reference>
<comment type="caution">
    <text evidence="1">The sequence shown here is derived from an EMBL/GenBank/DDBJ whole genome shotgun (WGS) entry which is preliminary data.</text>
</comment>
<protein>
    <submittedName>
        <fullName evidence="1">Uncharacterized protein</fullName>
    </submittedName>
</protein>